<protein>
    <submittedName>
        <fullName evidence="1">Uncharacterized protein</fullName>
    </submittedName>
</protein>
<keyword evidence="2" id="KW-1185">Reference proteome</keyword>
<dbReference type="SUPFAM" id="SSF63829">
    <property type="entry name" value="Calcium-dependent phosphotriesterase"/>
    <property type="match status" value="1"/>
</dbReference>
<evidence type="ECO:0000313" key="1">
    <source>
        <dbReference type="EMBL" id="MBD8003900.1"/>
    </source>
</evidence>
<organism evidence="1 2">
    <name type="scientific">Bacillus norwichensis</name>
    <dbReference type="NCBI Taxonomy" id="2762217"/>
    <lineage>
        <taxon>Bacteria</taxon>
        <taxon>Bacillati</taxon>
        <taxon>Bacillota</taxon>
        <taxon>Bacilli</taxon>
        <taxon>Bacillales</taxon>
        <taxon>Bacillaceae</taxon>
        <taxon>Bacillus</taxon>
    </lineage>
</organism>
<evidence type="ECO:0000313" key="2">
    <source>
        <dbReference type="Proteomes" id="UP000648182"/>
    </source>
</evidence>
<reference evidence="1 2" key="1">
    <citation type="submission" date="2020-08" db="EMBL/GenBank/DDBJ databases">
        <title>A Genomic Blueprint of the Chicken Gut Microbiome.</title>
        <authorList>
            <person name="Gilroy R."/>
            <person name="Ravi A."/>
            <person name="Getino M."/>
            <person name="Pursley I."/>
            <person name="Horton D.L."/>
            <person name="Alikhan N.-F."/>
            <person name="Baker D."/>
            <person name="Gharbi K."/>
            <person name="Hall N."/>
            <person name="Watson M."/>
            <person name="Adriaenssens E.M."/>
            <person name="Foster-Nyarko E."/>
            <person name="Jarju S."/>
            <person name="Secka A."/>
            <person name="Antonio M."/>
            <person name="Oren A."/>
            <person name="Chaudhuri R."/>
            <person name="La Ragione R.M."/>
            <person name="Hildebrand F."/>
            <person name="Pallen M.J."/>
        </authorList>
    </citation>
    <scope>NUCLEOTIDE SEQUENCE [LARGE SCALE GENOMIC DNA]</scope>
    <source>
        <strain evidence="1 2">Sa1BUA2</strain>
    </source>
</reference>
<dbReference type="Proteomes" id="UP000648182">
    <property type="component" value="Unassembled WGS sequence"/>
</dbReference>
<sequence length="282" mass="32359">MNKCTSFTSDLTFVAGQITVDGTLLIIETSLKEFDYFQRPVPKINLIILIIKDENIETIELNNVALMPTGIDLFSDGTLLLVQTRCLKDGANIERNARRYNPNGQLIDAFTLGDGIESVQIDETDTIWVSYFDEGVFGNFGWEQPMGSDGVIAYTMNGRKLWGAGSFDIADCYALNVAGTKEVYFYYYADFYLVQLNENKDFVRYRVEGKNTLQQFMFDKAGLIGQIDSYTIMRFTVRNRTITPKEKMQLRDERGKRIIGPVFMRGKYLYVYGRDGIYRRSF</sequence>
<proteinExistence type="predicted"/>
<gene>
    <name evidence="1" type="ORF">H9631_02325</name>
</gene>
<dbReference type="EMBL" id="JACSPV010000002">
    <property type="protein sequence ID" value="MBD8003900.1"/>
    <property type="molecule type" value="Genomic_DNA"/>
</dbReference>
<name>A0ABR8VGN1_9BACI</name>
<comment type="caution">
    <text evidence="1">The sequence shown here is derived from an EMBL/GenBank/DDBJ whole genome shotgun (WGS) entry which is preliminary data.</text>
</comment>
<accession>A0ABR8VGN1</accession>